<dbReference type="Proteomes" id="UP000198711">
    <property type="component" value="Unassembled WGS sequence"/>
</dbReference>
<gene>
    <name evidence="2" type="ORF">SAMN05444410_10294</name>
</gene>
<sequence length="505" mass="58818">MTRLVALLLCSMALCGAQAQRITYSEPDRDDARTLNFEVMGKMNGRILVYKSYRDQYFISVFDNEMKLVSKNKLDFFPERVLNTEFIQYPDFMYVFYQYQKRSVMYYMAARIGADGKKIGDVIPLDTTANINYTSNTKINSLIYSEDKQKIMVFKINSHNDRTYLVTTSLFDKDLKLLKKSYTSIPMPQRNDFLSEFTLDNDGDMVCVKASGTSQNDNLNKITLLTKPAMQDGYTAADLKLNNIYLDDIRIKVDNLNKHYLLCSFFSKLRRGNMEGLYYCLWDKQQGKEILTATTVFSDEFRADAKSDGNLKAAFNDFFLKNVVLRKDGGFLVMAESAYTTSRGNPLNRWDYLYGSPYWMPMDYYSWNSPWGYYPWWRYGAFNNALTRYFADNIAVISFDPSGKMEWSNVIRKSQYDDNTDNFIGYGMMNSGSEIHFIFNMQEKRDMILFDQSITPDGQINRNPTFKNMDKGYDFMPRHAKQVGAHQLVVPCQYRGYTCFAKIEF</sequence>
<evidence type="ECO:0000313" key="3">
    <source>
        <dbReference type="Proteomes" id="UP000198711"/>
    </source>
</evidence>
<dbReference type="EMBL" id="FNNO01000002">
    <property type="protein sequence ID" value="SDW35797.1"/>
    <property type="molecule type" value="Genomic_DNA"/>
</dbReference>
<accession>A0A8X8LCL9</accession>
<feature type="signal peptide" evidence="1">
    <location>
        <begin position="1"/>
        <end position="19"/>
    </location>
</feature>
<evidence type="ECO:0000256" key="1">
    <source>
        <dbReference type="SAM" id="SignalP"/>
    </source>
</evidence>
<keyword evidence="1" id="KW-0732">Signal</keyword>
<dbReference type="AlphaFoldDB" id="A0A8X8LCL9"/>
<comment type="caution">
    <text evidence="2">The sequence shown here is derived from an EMBL/GenBank/DDBJ whole genome shotgun (WGS) entry which is preliminary data.</text>
</comment>
<evidence type="ECO:0008006" key="4">
    <source>
        <dbReference type="Google" id="ProtNLM"/>
    </source>
</evidence>
<evidence type="ECO:0000313" key="2">
    <source>
        <dbReference type="EMBL" id="SDW35797.1"/>
    </source>
</evidence>
<dbReference type="RefSeq" id="WP_092722144.1">
    <property type="nucleotide sequence ID" value="NZ_FNNO01000002.1"/>
</dbReference>
<feature type="chain" id="PRO_5036460349" description="DUF4185 domain-containing protein" evidence="1">
    <location>
        <begin position="20"/>
        <end position="505"/>
    </location>
</feature>
<reference evidence="2 3" key="1">
    <citation type="submission" date="2016-10" db="EMBL/GenBank/DDBJ databases">
        <authorList>
            <person name="Varghese N."/>
            <person name="Submissions S."/>
        </authorList>
    </citation>
    <scope>NUCLEOTIDE SEQUENCE [LARGE SCALE GENOMIC DNA]</scope>
    <source>
        <strain evidence="2 3">DSM 25353</strain>
    </source>
</reference>
<organism evidence="2 3">
    <name type="scientific">Hydrobacter penzbergensis</name>
    <dbReference type="NCBI Taxonomy" id="1235997"/>
    <lineage>
        <taxon>Bacteria</taxon>
        <taxon>Pseudomonadati</taxon>
        <taxon>Bacteroidota</taxon>
        <taxon>Chitinophagia</taxon>
        <taxon>Chitinophagales</taxon>
        <taxon>Chitinophagaceae</taxon>
        <taxon>Hydrobacter</taxon>
    </lineage>
</organism>
<name>A0A8X8LCL9_9BACT</name>
<keyword evidence="3" id="KW-1185">Reference proteome</keyword>
<protein>
    <recommendedName>
        <fullName evidence="4">DUF4185 domain-containing protein</fullName>
    </recommendedName>
</protein>
<proteinExistence type="predicted"/>